<dbReference type="InterPro" id="IPR002589">
    <property type="entry name" value="Macro_dom"/>
</dbReference>
<evidence type="ECO:0000313" key="5">
    <source>
        <dbReference type="Proteomes" id="UP000632063"/>
    </source>
</evidence>
<dbReference type="CDD" id="cd02901">
    <property type="entry name" value="Macro_Poa1p-like"/>
    <property type="match status" value="1"/>
</dbReference>
<sequence length="370" mass="40910">MITFLKGDILQANADAIINTVNCVGIMGRGIALQFKNVFPENFKAYESACKRDEVNPGRMFVFETGELSPRYIINFPTKRHWKGKSRIEDIDSGLIDLVKVIQRFRITSIAVPPLGSGLGGLDWNDVRPRIVAALEPLDSVQVLIYEPHGAPDVAAIARNKKVPKMSPGRAALVALLQRYLNGLMDPFVTLLEAHKLMFFLQEAGEPLGLKYRKAPYGPYAENLRHVLRDIEGHLLSGYADGGDDPTKQLSIIPGAKEDAEAFLKNRPETLQRFDRVANLVSGFESPFGLELLATVCWVAKNEGATTAKEAEELVYAWNARKRRFSPQHIELALETLADRGWLMSSISTGGASSSSMRRSITIATADTEQ</sequence>
<organism evidence="4 5">
    <name type="scientific">Roseibium litorale</name>
    <dbReference type="NCBI Taxonomy" id="2803841"/>
    <lineage>
        <taxon>Bacteria</taxon>
        <taxon>Pseudomonadati</taxon>
        <taxon>Pseudomonadota</taxon>
        <taxon>Alphaproteobacteria</taxon>
        <taxon>Hyphomicrobiales</taxon>
        <taxon>Stappiaceae</taxon>
        <taxon>Roseibium</taxon>
    </lineage>
</organism>
<comment type="catalytic activity">
    <reaction evidence="1">
        <text>an N-(ADP-alpha-D-ribosyl)-thymidine in DNA + H2O = a thymidine in DNA + ADP-D-ribose</text>
        <dbReference type="Rhea" id="RHEA:71655"/>
        <dbReference type="Rhea" id="RHEA-COMP:13556"/>
        <dbReference type="Rhea" id="RHEA-COMP:18051"/>
        <dbReference type="ChEBI" id="CHEBI:15377"/>
        <dbReference type="ChEBI" id="CHEBI:57967"/>
        <dbReference type="ChEBI" id="CHEBI:137386"/>
        <dbReference type="ChEBI" id="CHEBI:191199"/>
    </reaction>
    <physiologicalReaction direction="left-to-right" evidence="1">
        <dbReference type="Rhea" id="RHEA:71656"/>
    </physiologicalReaction>
</comment>
<dbReference type="InterPro" id="IPR050892">
    <property type="entry name" value="ADP-ribose_metab_enzymes"/>
</dbReference>
<dbReference type="PROSITE" id="PS51154">
    <property type="entry name" value="MACRO"/>
    <property type="match status" value="1"/>
</dbReference>
<comment type="caution">
    <text evidence="4">The sequence shown here is derived from an EMBL/GenBank/DDBJ whole genome shotgun (WGS) entry which is preliminary data.</text>
</comment>
<dbReference type="PANTHER" id="PTHR12521">
    <property type="entry name" value="PROTEIN C6ORF130"/>
    <property type="match status" value="1"/>
</dbReference>
<dbReference type="Gene3D" id="3.40.220.10">
    <property type="entry name" value="Leucine Aminopeptidase, subunit E, domain 1"/>
    <property type="match status" value="1"/>
</dbReference>
<evidence type="ECO:0000256" key="2">
    <source>
        <dbReference type="SAM" id="MobiDB-lite"/>
    </source>
</evidence>
<dbReference type="SUPFAM" id="SSF52949">
    <property type="entry name" value="Macro domain-like"/>
    <property type="match status" value="1"/>
</dbReference>
<name>A0ABR9CJ36_9HYPH</name>
<protein>
    <submittedName>
        <fullName evidence="4">Macro domain-containing protein</fullName>
    </submittedName>
</protein>
<keyword evidence="5" id="KW-1185">Reference proteome</keyword>
<feature type="region of interest" description="Disordered" evidence="2">
    <location>
        <begin position="348"/>
        <end position="370"/>
    </location>
</feature>
<evidence type="ECO:0000256" key="1">
    <source>
        <dbReference type="ARBA" id="ARBA00035885"/>
    </source>
</evidence>
<gene>
    <name evidence="4" type="ORF">IG616_04740</name>
</gene>
<dbReference type="SMART" id="SM00506">
    <property type="entry name" value="A1pp"/>
    <property type="match status" value="1"/>
</dbReference>
<dbReference type="Proteomes" id="UP000632063">
    <property type="component" value="Unassembled WGS sequence"/>
</dbReference>
<dbReference type="PANTHER" id="PTHR12521:SF0">
    <property type="entry name" value="ADP-RIBOSE GLYCOHYDROLASE OARD1"/>
    <property type="match status" value="1"/>
</dbReference>
<feature type="domain" description="Macro" evidence="3">
    <location>
        <begin position="1"/>
        <end position="154"/>
    </location>
</feature>
<proteinExistence type="predicted"/>
<dbReference type="Pfam" id="PF01661">
    <property type="entry name" value="Macro"/>
    <property type="match status" value="1"/>
</dbReference>
<reference evidence="5" key="1">
    <citation type="submission" date="2020-09" db="EMBL/GenBank/DDBJ databases">
        <title>The genome sequence of strain Labrenzia suaedae 4C16A.</title>
        <authorList>
            <person name="Liu Y."/>
        </authorList>
    </citation>
    <scope>NUCLEOTIDE SEQUENCE [LARGE SCALE GENOMIC DNA]</scope>
    <source>
        <strain evidence="5">4C16A</strain>
    </source>
</reference>
<dbReference type="InterPro" id="IPR043472">
    <property type="entry name" value="Macro_dom-like"/>
</dbReference>
<accession>A0ABR9CJ36</accession>
<dbReference type="RefSeq" id="WP_192146991.1">
    <property type="nucleotide sequence ID" value="NZ_JACYXI010000002.1"/>
</dbReference>
<dbReference type="EMBL" id="JACYXI010000002">
    <property type="protein sequence ID" value="MBD8890843.1"/>
    <property type="molecule type" value="Genomic_DNA"/>
</dbReference>
<reference evidence="4 5" key="2">
    <citation type="journal article" date="2021" name="Int. J. Syst. Evol. Microbiol.">
        <title>Roseibium litorale sp. nov., isolated from a tidal flat sediment and proposal for the reclassification of Labrenzia polysiphoniae as Roseibium polysiphoniae comb. nov.</title>
        <authorList>
            <person name="Liu Y."/>
            <person name="Pei T."/>
            <person name="Du J."/>
            <person name="Chao M."/>
            <person name="Deng M.R."/>
            <person name="Zhu H."/>
        </authorList>
    </citation>
    <scope>NUCLEOTIDE SEQUENCE [LARGE SCALE GENOMIC DNA]</scope>
    <source>
        <strain evidence="4 5">4C16A</strain>
    </source>
</reference>
<evidence type="ECO:0000313" key="4">
    <source>
        <dbReference type="EMBL" id="MBD8890843.1"/>
    </source>
</evidence>
<evidence type="ECO:0000259" key="3">
    <source>
        <dbReference type="PROSITE" id="PS51154"/>
    </source>
</evidence>